<gene>
    <name evidence="4" type="ORF">HMPREF0591_1486</name>
</gene>
<dbReference type="PANTHER" id="PTHR43244">
    <property type="match status" value="1"/>
</dbReference>
<keyword evidence="1" id="KW-0560">Oxidoreductase</keyword>
<keyword evidence="5" id="KW-1185">Reference proteome</keyword>
<dbReference type="GO" id="GO:0016705">
    <property type="term" value="F:oxidoreductase activity, acting on paired donors, with incorporation or reduction of molecular oxygen"/>
    <property type="evidence" value="ECO:0007669"/>
    <property type="project" value="InterPro"/>
</dbReference>
<dbReference type="InterPro" id="IPR011251">
    <property type="entry name" value="Luciferase-like_dom"/>
</dbReference>
<accession>D5P5P2</accession>
<dbReference type="InterPro" id="IPR036661">
    <property type="entry name" value="Luciferase-like_sf"/>
</dbReference>
<dbReference type="InterPro" id="IPR022378">
    <property type="entry name" value="F420_OxRdatse_MSMEG2249_pred"/>
</dbReference>
<dbReference type="Proteomes" id="UP000003653">
    <property type="component" value="Unassembled WGS sequence"/>
</dbReference>
<evidence type="ECO:0000259" key="3">
    <source>
        <dbReference type="Pfam" id="PF00296"/>
    </source>
</evidence>
<comment type="caution">
    <text evidence="4">The sequence shown here is derived from an EMBL/GenBank/DDBJ whole genome shotgun (WGS) entry which is preliminary data.</text>
</comment>
<proteinExistence type="predicted"/>
<dbReference type="Pfam" id="PF00296">
    <property type="entry name" value="Bac_luciferase"/>
    <property type="match status" value="1"/>
</dbReference>
<dbReference type="SUPFAM" id="SSF51679">
    <property type="entry name" value="Bacterial luciferase-like"/>
    <property type="match status" value="1"/>
</dbReference>
<dbReference type="Gene3D" id="3.20.20.30">
    <property type="entry name" value="Luciferase-like domain"/>
    <property type="match status" value="1"/>
</dbReference>
<dbReference type="eggNOG" id="COG2141">
    <property type="taxonomic scope" value="Bacteria"/>
</dbReference>
<evidence type="ECO:0000313" key="5">
    <source>
        <dbReference type="Proteomes" id="UP000003653"/>
    </source>
</evidence>
<reference evidence="4 5" key="1">
    <citation type="submission" date="2010-04" db="EMBL/GenBank/DDBJ databases">
        <authorList>
            <person name="Muzny D."/>
            <person name="Qin X."/>
            <person name="Deng J."/>
            <person name="Jiang H."/>
            <person name="Liu Y."/>
            <person name="Qu J."/>
            <person name="Song X.-Z."/>
            <person name="Zhang L."/>
            <person name="Thornton R."/>
            <person name="Coyle M."/>
            <person name="Francisco L."/>
            <person name="Jackson L."/>
            <person name="Javaid M."/>
            <person name="Korchina V."/>
            <person name="Kovar C."/>
            <person name="Mata R."/>
            <person name="Mathew T."/>
            <person name="Ngo R."/>
            <person name="Nguyen L."/>
            <person name="Nguyen N."/>
            <person name="Okwuonu G."/>
            <person name="Ongeri F."/>
            <person name="Pham C."/>
            <person name="Simmons D."/>
            <person name="Wilczek-Boney K."/>
            <person name="Hale W."/>
            <person name="Jakkamsetti A."/>
            <person name="Pham P."/>
            <person name="Ruth R."/>
            <person name="San Lucas F."/>
            <person name="Warren J."/>
            <person name="Zhang J."/>
            <person name="Zhao Z."/>
            <person name="Zhou C."/>
            <person name="Zhu D."/>
            <person name="Lee S."/>
            <person name="Bess C."/>
            <person name="Blankenburg K."/>
            <person name="Forbes L."/>
            <person name="Fu Q."/>
            <person name="Gubbala S."/>
            <person name="Hirani K."/>
            <person name="Jayaseelan J.C."/>
            <person name="Lara F."/>
            <person name="Munidasa M."/>
            <person name="Palculict T."/>
            <person name="Patil S."/>
            <person name="Pu L.-L."/>
            <person name="Saada N."/>
            <person name="Tang L."/>
            <person name="Weissenberger G."/>
            <person name="Zhu Y."/>
            <person name="Hemphill L."/>
            <person name="Shang Y."/>
            <person name="Youmans B."/>
            <person name="Ayvaz T."/>
            <person name="Ross M."/>
            <person name="Santibanez J."/>
            <person name="Aqrawi P."/>
            <person name="Gross S."/>
            <person name="Joshi V."/>
            <person name="Fowler G."/>
            <person name="Nazareth L."/>
            <person name="Reid J."/>
            <person name="Worley K."/>
            <person name="Petrosino J."/>
            <person name="Highlander S."/>
            <person name="Gibbs R."/>
        </authorList>
    </citation>
    <scope>NUCLEOTIDE SEQUENCE [LARGE SCALE GENOMIC DNA]</scope>
    <source>
        <strain evidence="4 5">ATCC BAA-614</strain>
    </source>
</reference>
<feature type="domain" description="Luciferase-like" evidence="3">
    <location>
        <begin position="59"/>
        <end position="358"/>
    </location>
</feature>
<dbReference type="HOGENOM" id="CLU_027853_5_3_11"/>
<dbReference type="NCBIfam" id="TIGR03857">
    <property type="entry name" value="F420_MSMEG_2249"/>
    <property type="match status" value="1"/>
</dbReference>
<dbReference type="EMBL" id="ADNV01000108">
    <property type="protein sequence ID" value="EFG78610.1"/>
    <property type="molecule type" value="Genomic_DNA"/>
</dbReference>
<evidence type="ECO:0000313" key="4">
    <source>
        <dbReference type="EMBL" id="EFG78610.1"/>
    </source>
</evidence>
<dbReference type="InterPro" id="IPR050564">
    <property type="entry name" value="F420-G6PD/mer"/>
</dbReference>
<name>D5P5P2_9MYCO</name>
<feature type="region of interest" description="Disordered" evidence="2">
    <location>
        <begin position="1"/>
        <end position="31"/>
    </location>
</feature>
<dbReference type="PANTHER" id="PTHR43244:SF1">
    <property type="entry name" value="5,10-METHYLENETETRAHYDROMETHANOPTERIN REDUCTASE"/>
    <property type="match status" value="1"/>
</dbReference>
<dbReference type="AlphaFoldDB" id="D5P5P2"/>
<organism evidence="4 5">
    <name type="scientific">Mycobacterium parascrofulaceum ATCC BAA-614</name>
    <dbReference type="NCBI Taxonomy" id="525368"/>
    <lineage>
        <taxon>Bacteria</taxon>
        <taxon>Bacillati</taxon>
        <taxon>Actinomycetota</taxon>
        <taxon>Actinomycetes</taxon>
        <taxon>Mycobacteriales</taxon>
        <taxon>Mycobacteriaceae</taxon>
        <taxon>Mycobacterium</taxon>
        <taxon>Mycobacterium simiae complex</taxon>
    </lineage>
</organism>
<sequence length="388" mass="42536">MMPVVNGIDHGDTRRRHRGAQQMATVDHDPSGQLAPVVDDLSIYLICGRVTTKQERGFTHISTALTDAQAAERLGFRRGWLSERFDLKDSGAILGGIAARTTRFGVGTGVWSASSRHPMVAASFGATMNALYGPRFVLGLGRGVPLPDMPELSYDHFVHYAETVKALWQGGVVDYNGTQLRTIDALGDVPKPEVWACGYGRPKFAKAVAHDAFDAVMLYPFLTVDAVRTVVERLRNACADRNRDPASLRICHPIVVAAELDEFSTRAYAHARAVTYLEWPGHGEALTNSNGWDQSVLGKLRTHKQLMGKNADQDFHRAELMEPARLVPDEWMAESCAIGSVEHCADRLAEYRAVGVDEIAIYGSTPAENAALIRCWRERAARPASVGV</sequence>
<evidence type="ECO:0000256" key="1">
    <source>
        <dbReference type="ARBA" id="ARBA00023002"/>
    </source>
</evidence>
<evidence type="ECO:0000256" key="2">
    <source>
        <dbReference type="SAM" id="MobiDB-lite"/>
    </source>
</evidence>
<protein>
    <submittedName>
        <fullName evidence="4">Putative F420-dependent oxidoreductase, MSMEG_2249 family</fullName>
    </submittedName>
</protein>